<dbReference type="RefSeq" id="XP_055887395.1">
    <property type="nucleotide sequence ID" value="XM_056031420.1"/>
</dbReference>
<organism evidence="9 10">
    <name type="scientific">Biomphalaria glabrata</name>
    <name type="common">Bloodfluke planorb</name>
    <name type="synonym">Freshwater snail</name>
    <dbReference type="NCBI Taxonomy" id="6526"/>
    <lineage>
        <taxon>Eukaryota</taxon>
        <taxon>Metazoa</taxon>
        <taxon>Spiralia</taxon>
        <taxon>Lophotrochozoa</taxon>
        <taxon>Mollusca</taxon>
        <taxon>Gastropoda</taxon>
        <taxon>Heterobranchia</taxon>
        <taxon>Euthyneura</taxon>
        <taxon>Panpulmonata</taxon>
        <taxon>Hygrophila</taxon>
        <taxon>Lymnaeoidea</taxon>
        <taxon>Planorbidae</taxon>
        <taxon>Biomphalaria</taxon>
    </lineage>
</organism>
<dbReference type="InterPro" id="IPR020479">
    <property type="entry name" value="HD_metazoa"/>
</dbReference>
<dbReference type="FunFam" id="1.10.10.60:FF:000373">
    <property type="entry name" value="Blast:Brain-specific homeobox protein"/>
    <property type="match status" value="1"/>
</dbReference>
<evidence type="ECO:0000256" key="7">
    <source>
        <dbReference type="SAM" id="MobiDB-lite"/>
    </source>
</evidence>
<dbReference type="PANTHER" id="PTHR24333:SF8">
    <property type="entry name" value="HOMEOBOX PROTEIN CEH-62"/>
    <property type="match status" value="1"/>
</dbReference>
<comment type="subcellular location">
    <subcellularLocation>
        <location evidence="1 5 6">Nucleus</location>
    </subcellularLocation>
</comment>
<name>A0A9W3AJG8_BIOGL</name>
<evidence type="ECO:0000259" key="8">
    <source>
        <dbReference type="PROSITE" id="PS50071"/>
    </source>
</evidence>
<evidence type="ECO:0000313" key="9">
    <source>
        <dbReference type="Proteomes" id="UP001165740"/>
    </source>
</evidence>
<dbReference type="InterPro" id="IPR050848">
    <property type="entry name" value="Homeobox_TF"/>
</dbReference>
<evidence type="ECO:0000256" key="1">
    <source>
        <dbReference type="ARBA" id="ARBA00004123"/>
    </source>
</evidence>
<feature type="region of interest" description="Disordered" evidence="7">
    <location>
        <begin position="162"/>
        <end position="211"/>
    </location>
</feature>
<gene>
    <name evidence="10" type="primary">LOC106070637</name>
</gene>
<dbReference type="InterPro" id="IPR000047">
    <property type="entry name" value="HTH_motif"/>
</dbReference>
<dbReference type="SMART" id="SM00389">
    <property type="entry name" value="HOX"/>
    <property type="match status" value="1"/>
</dbReference>
<reference evidence="10" key="1">
    <citation type="submission" date="2025-08" db="UniProtKB">
        <authorList>
            <consortium name="RefSeq"/>
        </authorList>
    </citation>
    <scope>IDENTIFICATION</scope>
</reference>
<evidence type="ECO:0000256" key="4">
    <source>
        <dbReference type="ARBA" id="ARBA00023242"/>
    </source>
</evidence>
<dbReference type="GO" id="GO:0003677">
    <property type="term" value="F:DNA binding"/>
    <property type="evidence" value="ECO:0007669"/>
    <property type="project" value="UniProtKB-UniRule"/>
</dbReference>
<evidence type="ECO:0000256" key="3">
    <source>
        <dbReference type="ARBA" id="ARBA00023155"/>
    </source>
</evidence>
<feature type="domain" description="Homeobox" evidence="8">
    <location>
        <begin position="108"/>
        <end position="168"/>
    </location>
</feature>
<dbReference type="GeneID" id="106070637"/>
<evidence type="ECO:0000256" key="6">
    <source>
        <dbReference type="RuleBase" id="RU000682"/>
    </source>
</evidence>
<dbReference type="PROSITE" id="PS00027">
    <property type="entry name" value="HOMEOBOX_1"/>
    <property type="match status" value="1"/>
</dbReference>
<feature type="DNA-binding region" description="Homeobox" evidence="5">
    <location>
        <begin position="110"/>
        <end position="169"/>
    </location>
</feature>
<accession>A0A9W3AJG8</accession>
<dbReference type="Pfam" id="PF00046">
    <property type="entry name" value="Homeodomain"/>
    <property type="match status" value="1"/>
</dbReference>
<evidence type="ECO:0000256" key="2">
    <source>
        <dbReference type="ARBA" id="ARBA00023125"/>
    </source>
</evidence>
<dbReference type="AlphaFoldDB" id="A0A9W3AJG8"/>
<feature type="compositionally biased region" description="Basic and acidic residues" evidence="7">
    <location>
        <begin position="185"/>
        <end position="211"/>
    </location>
</feature>
<dbReference type="SUPFAM" id="SSF46689">
    <property type="entry name" value="Homeodomain-like"/>
    <property type="match status" value="1"/>
</dbReference>
<dbReference type="PANTHER" id="PTHR24333">
    <property type="entry name" value="HOMEO BOX HB9 LIKE A-RELATED"/>
    <property type="match status" value="1"/>
</dbReference>
<keyword evidence="9" id="KW-1185">Reference proteome</keyword>
<dbReference type="CDD" id="cd00086">
    <property type="entry name" value="homeodomain"/>
    <property type="match status" value="1"/>
</dbReference>
<dbReference type="OrthoDB" id="6159439at2759"/>
<sequence>MTMTPFPETTRRHTTRFYIDDILVSKPKPLPREPAPQILHRPPFLDYASYAAASLSAPCPLLLTPPFFAQSHASFLNGLPDHPAFLLPSARGLPLNPLFQHDNSSKHCRRRKARTVFSDQQLTGLEKRFESQRYLSTPERMELASQLNLSETQVKTWFQNRRMKQKKIQRKSHDEECRPDDDVMDASREAGDDSDVEDPHDIRSPRPSPFHEHHLQAHHLQTGVSYRAEFRHHISGELESQSLSRESRSRSYSDFRLCDQEDNEEINVVDTDHSDLQANCPDT</sequence>
<dbReference type="PRINTS" id="PR00031">
    <property type="entry name" value="HTHREPRESSR"/>
</dbReference>
<keyword evidence="4 5" id="KW-0539">Nucleus</keyword>
<evidence type="ECO:0000256" key="5">
    <source>
        <dbReference type="PROSITE-ProRule" id="PRU00108"/>
    </source>
</evidence>
<dbReference type="InterPro" id="IPR017970">
    <property type="entry name" value="Homeobox_CS"/>
</dbReference>
<dbReference type="GO" id="GO:0005634">
    <property type="term" value="C:nucleus"/>
    <property type="evidence" value="ECO:0007669"/>
    <property type="project" value="UniProtKB-SubCell"/>
</dbReference>
<dbReference type="GO" id="GO:0000981">
    <property type="term" value="F:DNA-binding transcription factor activity, RNA polymerase II-specific"/>
    <property type="evidence" value="ECO:0007669"/>
    <property type="project" value="InterPro"/>
</dbReference>
<dbReference type="Gene3D" id="1.10.10.60">
    <property type="entry name" value="Homeodomain-like"/>
    <property type="match status" value="1"/>
</dbReference>
<dbReference type="PRINTS" id="PR00024">
    <property type="entry name" value="HOMEOBOX"/>
</dbReference>
<protein>
    <submittedName>
        <fullName evidence="10">Brain-specific homeobox protein homolog</fullName>
    </submittedName>
</protein>
<dbReference type="InterPro" id="IPR009057">
    <property type="entry name" value="Homeodomain-like_sf"/>
</dbReference>
<keyword evidence="3 5" id="KW-0371">Homeobox</keyword>
<dbReference type="Proteomes" id="UP001165740">
    <property type="component" value="Chromosome 6"/>
</dbReference>
<proteinExistence type="predicted"/>
<keyword evidence="2 5" id="KW-0238">DNA-binding</keyword>
<evidence type="ECO:0000313" key="10">
    <source>
        <dbReference type="RefSeq" id="XP_055887395.1"/>
    </source>
</evidence>
<dbReference type="PROSITE" id="PS50071">
    <property type="entry name" value="HOMEOBOX_2"/>
    <property type="match status" value="1"/>
</dbReference>
<dbReference type="InterPro" id="IPR001356">
    <property type="entry name" value="HD"/>
</dbReference>